<keyword evidence="12" id="KW-0902">Two-component regulatory system</keyword>
<dbReference type="EMBL" id="JAKEVY010000001">
    <property type="protein sequence ID" value="MCF1713738.1"/>
    <property type="molecule type" value="Genomic_DNA"/>
</dbReference>
<feature type="domain" description="HAMP" evidence="16">
    <location>
        <begin position="970"/>
        <end position="1022"/>
    </location>
</feature>
<dbReference type="SUPFAM" id="SSF55874">
    <property type="entry name" value="ATPase domain of HSP90 chaperone/DNA topoisomerase II/histidine kinase"/>
    <property type="match status" value="1"/>
</dbReference>
<dbReference type="Proteomes" id="UP001200145">
    <property type="component" value="Unassembled WGS sequence"/>
</dbReference>
<sequence length="1251" mass="143417">MIQFVIGILKKNAYFLLAAAWLFTIAFIINNYFVGASSAPYLRKAIEDRIQVQERQVEILSGDTALLKVLAEGTYDVDHLEKLSRNNLGVFLYRPDQYNNWKLQFWSYQQTEPAADIIYSEDSIQLVGLQNGQYECIRKLIPLAREQLLLIAMIEVRKEYFVQNSNLSSQFAGFPSAESSVAITDTETAYPVRSLSGKLLFYLQPRKVSADSSANEWAIVLDIIGIVLLLIAVHSAANSIAETYGFVRGLIFLAGTVIGLRLLTYMFSDTLAWSEFELFDPGIYSSSLLLPSLGDLLINSLLFCWILLFIYRKSVGMNLQAFQQHWLKWPLVAVGAFLLVSITFSFAIIIRSLIADAARISFNVTNFFSLDVYSFWGFVVLATLALSYFLASSVILRVLAPLLRTNAYYLYAFLAAFGLLLITFIQSGNIVELNLFVLVWLIGYTWLLRQPLLITKDHRWSVSVLLLWIFLYSGSISLIIIAENSRIELEQRKRTAEKLATQADPTSERLLSIALTYFDNDFLYANFNRFRLASSNQYLKDSLINKNFSAYLNKYDTRIYTFDSQERPLYNDAPVSYDTLDIIYRMEGKPTNVPDMRYFEKAFDKYAYISRKMVTDTSGTAIGYVFILSEPKKYKNDALVPELFRGRKDFLPDEYSPIYSYAIYNNRELIDYFNDYAFPTRLSDKQLPPNNFTFRKNEGYDELWYRDNNKVVIIAKLNNLWLESITLVAYLFSTFLLLLGIFQLISLLVRSRLRLSNLRKEMQLNLRTQVHGTIIFISLFSFLVIGAATIFFFINRYNRNKQDQLSRAIQIMSNEVENKIDSQTFFDYMLRLYDSGYNEYLEVLVREVSEIHGTDINIYDTQGELRLSSNPFIYDKGILSSRMNPEAYYRIHRQKLVQFTTTEQIGGISYQSIYSPVRDENGNPYAYLNMPSFDSQEELKREISNFLVTIINLNAFIFLIAGVIALFITNRITASFSLISEKMRAVNLGQHNDEIQWNRNDEIGELVKEYNKMVLKLEESAAALAKSEREGAWREMARQVAHEIKNPLTPMKLSIQYLQKAIQGNNGDVKQLTFNVANTLVEQIDHLSKIASEFSQFANISNAHNELFDLHEILQSLSSLYDSNDLVVFTWKPVDGPVWVFADKTQMNRLFTNLLQNAMEATENRELRLVEVKEEWGEDTIIISVHDNGQGIPAATQSRIFTPNFTTKTSGTGLGLAMSKGIVEQARGRIWFETSETDGTTFFVSLPSASS</sequence>
<dbReference type="CDD" id="cd00082">
    <property type="entry name" value="HisKA"/>
    <property type="match status" value="1"/>
</dbReference>
<feature type="transmembrane region" description="Helical" evidence="14">
    <location>
        <begin position="249"/>
        <end position="268"/>
    </location>
</feature>
<dbReference type="InterPro" id="IPR036097">
    <property type="entry name" value="HisK_dim/P_sf"/>
</dbReference>
<dbReference type="SMART" id="SM00387">
    <property type="entry name" value="HATPase_c"/>
    <property type="match status" value="1"/>
</dbReference>
<dbReference type="Gene3D" id="1.10.287.130">
    <property type="match status" value="1"/>
</dbReference>
<comment type="subcellular location">
    <subcellularLocation>
        <location evidence="2">Cell membrane</location>
        <topology evidence="2">Multi-pass membrane protein</topology>
    </subcellularLocation>
</comment>
<feature type="transmembrane region" description="Helical" evidence="14">
    <location>
        <begin position="217"/>
        <end position="237"/>
    </location>
</feature>
<keyword evidence="7 14" id="KW-0812">Transmembrane</keyword>
<dbReference type="PROSITE" id="PS50109">
    <property type="entry name" value="HIS_KIN"/>
    <property type="match status" value="1"/>
</dbReference>
<dbReference type="PANTHER" id="PTHR45528">
    <property type="entry name" value="SENSOR HISTIDINE KINASE CPXA"/>
    <property type="match status" value="1"/>
</dbReference>
<evidence type="ECO:0000256" key="3">
    <source>
        <dbReference type="ARBA" id="ARBA00012438"/>
    </source>
</evidence>
<evidence type="ECO:0000256" key="13">
    <source>
        <dbReference type="ARBA" id="ARBA00023136"/>
    </source>
</evidence>
<accession>A0ABS9BF97</accession>
<evidence type="ECO:0000313" key="17">
    <source>
        <dbReference type="EMBL" id="MCF1713738.1"/>
    </source>
</evidence>
<dbReference type="PROSITE" id="PS50885">
    <property type="entry name" value="HAMP"/>
    <property type="match status" value="1"/>
</dbReference>
<feature type="transmembrane region" description="Helical" evidence="14">
    <location>
        <begin position="408"/>
        <end position="425"/>
    </location>
</feature>
<dbReference type="SMART" id="SM00388">
    <property type="entry name" value="HisKA"/>
    <property type="match status" value="1"/>
</dbReference>
<feature type="transmembrane region" description="Helical" evidence="14">
    <location>
        <begin position="946"/>
        <end position="968"/>
    </location>
</feature>
<dbReference type="Pfam" id="PF00512">
    <property type="entry name" value="HisKA"/>
    <property type="match status" value="1"/>
</dbReference>
<keyword evidence="10 17" id="KW-0067">ATP-binding</keyword>
<evidence type="ECO:0000256" key="4">
    <source>
        <dbReference type="ARBA" id="ARBA00022475"/>
    </source>
</evidence>
<evidence type="ECO:0000256" key="7">
    <source>
        <dbReference type="ARBA" id="ARBA00022692"/>
    </source>
</evidence>
<evidence type="ECO:0000256" key="5">
    <source>
        <dbReference type="ARBA" id="ARBA00022553"/>
    </source>
</evidence>
<dbReference type="EC" id="2.7.13.3" evidence="3"/>
<keyword evidence="4" id="KW-1003">Cell membrane</keyword>
<dbReference type="RefSeq" id="WP_234864266.1">
    <property type="nucleotide sequence ID" value="NZ_JAKEVY010000001.1"/>
</dbReference>
<evidence type="ECO:0000256" key="10">
    <source>
        <dbReference type="ARBA" id="ARBA00022840"/>
    </source>
</evidence>
<feature type="transmembrane region" description="Helical" evidence="14">
    <location>
        <begin position="727"/>
        <end position="749"/>
    </location>
</feature>
<feature type="transmembrane region" description="Helical" evidence="14">
    <location>
        <begin position="331"/>
        <end position="354"/>
    </location>
</feature>
<evidence type="ECO:0000256" key="2">
    <source>
        <dbReference type="ARBA" id="ARBA00004651"/>
    </source>
</evidence>
<feature type="transmembrane region" description="Helical" evidence="14">
    <location>
        <begin position="12"/>
        <end position="34"/>
    </location>
</feature>
<proteinExistence type="predicted"/>
<dbReference type="PRINTS" id="PR00344">
    <property type="entry name" value="BCTRLSENSOR"/>
</dbReference>
<comment type="catalytic activity">
    <reaction evidence="1">
        <text>ATP + protein L-histidine = ADP + protein N-phospho-L-histidine.</text>
        <dbReference type="EC" id="2.7.13.3"/>
    </reaction>
</comment>
<dbReference type="InterPro" id="IPR005467">
    <property type="entry name" value="His_kinase_dom"/>
</dbReference>
<keyword evidence="5" id="KW-0597">Phosphoprotein</keyword>
<feature type="transmembrane region" description="Helical" evidence="14">
    <location>
        <begin position="288"/>
        <end position="311"/>
    </location>
</feature>
<dbReference type="Gene3D" id="6.10.340.10">
    <property type="match status" value="1"/>
</dbReference>
<dbReference type="CDD" id="cd00075">
    <property type="entry name" value="HATPase"/>
    <property type="match status" value="1"/>
</dbReference>
<evidence type="ECO:0000256" key="1">
    <source>
        <dbReference type="ARBA" id="ARBA00000085"/>
    </source>
</evidence>
<keyword evidence="18" id="KW-1185">Reference proteome</keyword>
<evidence type="ECO:0000256" key="8">
    <source>
        <dbReference type="ARBA" id="ARBA00022741"/>
    </source>
</evidence>
<dbReference type="GO" id="GO:0005524">
    <property type="term" value="F:ATP binding"/>
    <property type="evidence" value="ECO:0007669"/>
    <property type="project" value="UniProtKB-KW"/>
</dbReference>
<dbReference type="SUPFAM" id="SSF47384">
    <property type="entry name" value="Homodimeric domain of signal transducing histidine kinase"/>
    <property type="match status" value="1"/>
</dbReference>
<dbReference type="InterPro" id="IPR004358">
    <property type="entry name" value="Sig_transdc_His_kin-like_C"/>
</dbReference>
<feature type="transmembrane region" description="Helical" evidence="14">
    <location>
        <begin position="374"/>
        <end position="396"/>
    </location>
</feature>
<dbReference type="InterPro" id="IPR050398">
    <property type="entry name" value="HssS/ArlS-like"/>
</dbReference>
<dbReference type="InterPro" id="IPR003661">
    <property type="entry name" value="HisK_dim/P_dom"/>
</dbReference>
<evidence type="ECO:0000259" key="16">
    <source>
        <dbReference type="PROSITE" id="PS50885"/>
    </source>
</evidence>
<feature type="transmembrane region" description="Helical" evidence="14">
    <location>
        <begin position="460"/>
        <end position="482"/>
    </location>
</feature>
<dbReference type="Pfam" id="PF02518">
    <property type="entry name" value="HATPase_c"/>
    <property type="match status" value="1"/>
</dbReference>
<keyword evidence="8" id="KW-0547">Nucleotide-binding</keyword>
<keyword evidence="11 14" id="KW-1133">Transmembrane helix</keyword>
<keyword evidence="6" id="KW-0808">Transferase</keyword>
<reference evidence="17 18" key="1">
    <citation type="submission" date="2022-01" db="EMBL/GenBank/DDBJ databases">
        <title>Flavihumibacter sp. nov., isolated from sediment of a river.</title>
        <authorList>
            <person name="Liu H."/>
        </authorList>
    </citation>
    <scope>NUCLEOTIDE SEQUENCE [LARGE SCALE GENOMIC DNA]</scope>
    <source>
        <strain evidence="17 18">RY-1</strain>
    </source>
</reference>
<feature type="transmembrane region" description="Helical" evidence="14">
    <location>
        <begin position="770"/>
        <end position="794"/>
    </location>
</feature>
<evidence type="ECO:0000256" key="6">
    <source>
        <dbReference type="ARBA" id="ARBA00022679"/>
    </source>
</evidence>
<keyword evidence="9" id="KW-0418">Kinase</keyword>
<dbReference type="InterPro" id="IPR003660">
    <property type="entry name" value="HAMP_dom"/>
</dbReference>
<name>A0ABS9BF97_9BACT</name>
<evidence type="ECO:0000256" key="11">
    <source>
        <dbReference type="ARBA" id="ARBA00022989"/>
    </source>
</evidence>
<evidence type="ECO:0000256" key="9">
    <source>
        <dbReference type="ARBA" id="ARBA00022777"/>
    </source>
</evidence>
<organism evidence="17 18">
    <name type="scientific">Flavihumibacter fluminis</name>
    <dbReference type="NCBI Taxonomy" id="2909236"/>
    <lineage>
        <taxon>Bacteria</taxon>
        <taxon>Pseudomonadati</taxon>
        <taxon>Bacteroidota</taxon>
        <taxon>Chitinophagia</taxon>
        <taxon>Chitinophagales</taxon>
        <taxon>Chitinophagaceae</taxon>
        <taxon>Flavihumibacter</taxon>
    </lineage>
</organism>
<protein>
    <recommendedName>
        <fullName evidence="3">histidine kinase</fullName>
        <ecNumber evidence="3">2.7.13.3</ecNumber>
    </recommendedName>
</protein>
<evidence type="ECO:0000256" key="14">
    <source>
        <dbReference type="SAM" id="Phobius"/>
    </source>
</evidence>
<feature type="domain" description="Histidine kinase" evidence="15">
    <location>
        <begin position="1039"/>
        <end position="1250"/>
    </location>
</feature>
<comment type="caution">
    <text evidence="17">The sequence shown here is derived from an EMBL/GenBank/DDBJ whole genome shotgun (WGS) entry which is preliminary data.</text>
</comment>
<evidence type="ECO:0000256" key="12">
    <source>
        <dbReference type="ARBA" id="ARBA00023012"/>
    </source>
</evidence>
<dbReference type="InterPro" id="IPR036890">
    <property type="entry name" value="HATPase_C_sf"/>
</dbReference>
<dbReference type="Gene3D" id="3.30.565.10">
    <property type="entry name" value="Histidine kinase-like ATPase, C-terminal domain"/>
    <property type="match status" value="1"/>
</dbReference>
<dbReference type="PANTHER" id="PTHR45528:SF1">
    <property type="entry name" value="SENSOR HISTIDINE KINASE CPXA"/>
    <property type="match status" value="1"/>
</dbReference>
<gene>
    <name evidence="17" type="ORF">L0U88_03725</name>
</gene>
<evidence type="ECO:0000313" key="18">
    <source>
        <dbReference type="Proteomes" id="UP001200145"/>
    </source>
</evidence>
<keyword evidence="13 14" id="KW-0472">Membrane</keyword>
<dbReference type="InterPro" id="IPR003594">
    <property type="entry name" value="HATPase_dom"/>
</dbReference>
<evidence type="ECO:0000259" key="15">
    <source>
        <dbReference type="PROSITE" id="PS50109"/>
    </source>
</evidence>
<feature type="transmembrane region" description="Helical" evidence="14">
    <location>
        <begin position="431"/>
        <end position="448"/>
    </location>
</feature>